<feature type="region of interest" description="Disordered" evidence="8">
    <location>
        <begin position="197"/>
        <end position="239"/>
    </location>
</feature>
<dbReference type="OrthoDB" id="10260614at2759"/>
<evidence type="ECO:0000256" key="4">
    <source>
        <dbReference type="ARBA" id="ARBA00022801"/>
    </source>
</evidence>
<keyword evidence="6 9" id="KW-0472">Membrane</keyword>
<comment type="subcellular location">
    <subcellularLocation>
        <location evidence="1">Membrane</location>
        <topology evidence="1">Multi-pass membrane protein</topology>
    </subcellularLocation>
</comment>
<dbReference type="InterPro" id="IPR022764">
    <property type="entry name" value="Peptidase_S54_rhomboid_dom"/>
</dbReference>
<reference evidence="11" key="1">
    <citation type="submission" date="2016-03" db="EMBL/GenBank/DDBJ databases">
        <title>Draft genome sequence of Rosellinia necatrix.</title>
        <authorList>
            <person name="Kanematsu S."/>
        </authorList>
    </citation>
    <scope>NUCLEOTIDE SEQUENCE [LARGE SCALE GENOMIC DNA]</scope>
    <source>
        <strain evidence="11">W97</strain>
    </source>
</reference>
<feature type="domain" description="Peptidase S54 rhomboid" evidence="10">
    <location>
        <begin position="391"/>
        <end position="535"/>
    </location>
</feature>
<feature type="compositionally biased region" description="Polar residues" evidence="8">
    <location>
        <begin position="197"/>
        <end position="214"/>
    </location>
</feature>
<evidence type="ECO:0000259" key="10">
    <source>
        <dbReference type="Pfam" id="PF01694"/>
    </source>
</evidence>
<keyword evidence="3 9" id="KW-0812">Transmembrane</keyword>
<dbReference type="SUPFAM" id="SSF144091">
    <property type="entry name" value="Rhomboid-like"/>
    <property type="match status" value="1"/>
</dbReference>
<dbReference type="OMA" id="PAWRMLN"/>
<evidence type="ECO:0000256" key="6">
    <source>
        <dbReference type="ARBA" id="ARBA00023136"/>
    </source>
</evidence>
<gene>
    <name evidence="11" type="ORF">SAMD00023353_8800190</name>
</gene>
<keyword evidence="5 9" id="KW-1133">Transmembrane helix</keyword>
<evidence type="ECO:0000256" key="3">
    <source>
        <dbReference type="ARBA" id="ARBA00022692"/>
    </source>
</evidence>
<keyword evidence="12" id="KW-1185">Reference proteome</keyword>
<dbReference type="Gene3D" id="1.20.1540.10">
    <property type="entry name" value="Rhomboid-like"/>
    <property type="match status" value="1"/>
</dbReference>
<dbReference type="GO" id="GO:0006465">
    <property type="term" value="P:signal peptide processing"/>
    <property type="evidence" value="ECO:0007669"/>
    <property type="project" value="TreeGrafter"/>
</dbReference>
<protein>
    <submittedName>
        <fullName evidence="11">Putative rhomboid family protein</fullName>
    </submittedName>
</protein>
<dbReference type="AlphaFoldDB" id="A0A1W2TV87"/>
<feature type="transmembrane region" description="Helical" evidence="9">
    <location>
        <begin position="458"/>
        <end position="477"/>
    </location>
</feature>
<feature type="transmembrane region" description="Helical" evidence="9">
    <location>
        <begin position="431"/>
        <end position="452"/>
    </location>
</feature>
<proteinExistence type="inferred from homology"/>
<dbReference type="EMBL" id="DF977533">
    <property type="protein sequence ID" value="GAP92545.2"/>
    <property type="molecule type" value="Genomic_DNA"/>
</dbReference>
<dbReference type="PANTHER" id="PTHR43731:SF14">
    <property type="entry name" value="PRESENILIN-ASSOCIATED RHOMBOID-LIKE PROTEIN, MITOCHONDRIAL"/>
    <property type="match status" value="1"/>
</dbReference>
<keyword evidence="4" id="KW-0378">Hydrolase</keyword>
<sequence>MPILPILIPPSSVQIGLRAVLRASKQISIASVSVPAARSFSARPSIPRQPCFQYNSWGTARPFRAPYSPTTRRSMPRVHLRTLFTFRATTRYIDLPDSYTDVEGLPFRREDLNQRESNKIFPSNLPASEANRLLKILHGRRVAGTLDDPLLARNTREFRITDQKRALAYLREHIPVDEILNAGLRAEDELEIIEQQNHASEAASNGQSSPSTATEEADRTLAGRLPKKPGSGSPYGESNFDRIRAANIAKREAEEAALKEQQRLQEEELAKGNIGTLQTQQEARPTQMSEFREYYAKRATSDLEAPPEASASQRLLPTMGMVVLVVIGSMAFAATYQAPAQSRRLWPDIPPAAATCLCLIAMNFAIYGLWRFPPAWAVLNKYFLLIPATPQPLQIIGAMFSHQSLGHLCNNMFWIWIFGTRVHDEIGRGNFLALYLSSGAVGFATSLAYFVLWRGLHITSLGASGAVYGLITAYFWIHKFDEFKILGYPHDPASGPQGLGFIALILGMHMMPLLSKRMHNIDLTSHFAGMLSGILGIELIGRYKEHKARIHAERLKRTDAVDMDTTVEGETIPPTAVDMQSSSPPTQR</sequence>
<evidence type="ECO:0000256" key="9">
    <source>
        <dbReference type="SAM" id="Phobius"/>
    </source>
</evidence>
<dbReference type="InterPro" id="IPR050925">
    <property type="entry name" value="Rhomboid_protease_S54"/>
</dbReference>
<evidence type="ECO:0000256" key="5">
    <source>
        <dbReference type="ARBA" id="ARBA00022989"/>
    </source>
</evidence>
<feature type="coiled-coil region" evidence="7">
    <location>
        <begin position="243"/>
        <end position="270"/>
    </location>
</feature>
<feature type="transmembrane region" description="Helical" evidence="9">
    <location>
        <begin position="349"/>
        <end position="370"/>
    </location>
</feature>
<feature type="transmembrane region" description="Helical" evidence="9">
    <location>
        <begin position="498"/>
        <end position="515"/>
    </location>
</feature>
<evidence type="ECO:0000256" key="7">
    <source>
        <dbReference type="SAM" id="Coils"/>
    </source>
</evidence>
<name>A0A1W2TV87_ROSNE</name>
<evidence type="ECO:0000313" key="11">
    <source>
        <dbReference type="EMBL" id="GAP92545.2"/>
    </source>
</evidence>
<dbReference type="STRING" id="77044.A0A1W2TV87"/>
<dbReference type="Proteomes" id="UP000054516">
    <property type="component" value="Unassembled WGS sequence"/>
</dbReference>
<evidence type="ECO:0000256" key="1">
    <source>
        <dbReference type="ARBA" id="ARBA00004141"/>
    </source>
</evidence>
<dbReference type="GO" id="GO:0016020">
    <property type="term" value="C:membrane"/>
    <property type="evidence" value="ECO:0007669"/>
    <property type="project" value="UniProtKB-SubCell"/>
</dbReference>
<dbReference type="Pfam" id="PF01694">
    <property type="entry name" value="Rhomboid"/>
    <property type="match status" value="1"/>
</dbReference>
<evidence type="ECO:0000256" key="2">
    <source>
        <dbReference type="ARBA" id="ARBA00009045"/>
    </source>
</evidence>
<keyword evidence="7" id="KW-0175">Coiled coil</keyword>
<evidence type="ECO:0000256" key="8">
    <source>
        <dbReference type="SAM" id="MobiDB-lite"/>
    </source>
</evidence>
<dbReference type="GO" id="GO:0004252">
    <property type="term" value="F:serine-type endopeptidase activity"/>
    <property type="evidence" value="ECO:0007669"/>
    <property type="project" value="InterPro"/>
</dbReference>
<accession>A0A1W2TV87</accession>
<feature type="transmembrane region" description="Helical" evidence="9">
    <location>
        <begin position="315"/>
        <end position="337"/>
    </location>
</feature>
<comment type="similarity">
    <text evidence="2">Belongs to the peptidase S54 family.</text>
</comment>
<organism evidence="11">
    <name type="scientific">Rosellinia necatrix</name>
    <name type="common">White root-rot fungus</name>
    <dbReference type="NCBI Taxonomy" id="77044"/>
    <lineage>
        <taxon>Eukaryota</taxon>
        <taxon>Fungi</taxon>
        <taxon>Dikarya</taxon>
        <taxon>Ascomycota</taxon>
        <taxon>Pezizomycotina</taxon>
        <taxon>Sordariomycetes</taxon>
        <taxon>Xylariomycetidae</taxon>
        <taxon>Xylariales</taxon>
        <taxon>Xylariaceae</taxon>
        <taxon>Rosellinia</taxon>
    </lineage>
</organism>
<dbReference type="InterPro" id="IPR035952">
    <property type="entry name" value="Rhomboid-like_sf"/>
</dbReference>
<dbReference type="PANTHER" id="PTHR43731">
    <property type="entry name" value="RHOMBOID PROTEASE"/>
    <property type="match status" value="1"/>
</dbReference>
<evidence type="ECO:0000313" key="12">
    <source>
        <dbReference type="Proteomes" id="UP000054516"/>
    </source>
</evidence>